<feature type="transmembrane region" description="Helical" evidence="2">
    <location>
        <begin position="21"/>
        <end position="46"/>
    </location>
</feature>
<proteinExistence type="predicted"/>
<keyword evidence="2" id="KW-1133">Transmembrane helix</keyword>
<evidence type="ECO:0000256" key="1">
    <source>
        <dbReference type="SAM" id="MobiDB-lite"/>
    </source>
</evidence>
<feature type="transmembrane region" description="Helical" evidence="2">
    <location>
        <begin position="102"/>
        <end position="125"/>
    </location>
</feature>
<feature type="transmembrane region" description="Helical" evidence="2">
    <location>
        <begin position="75"/>
        <end position="93"/>
    </location>
</feature>
<feature type="region of interest" description="Disordered" evidence="1">
    <location>
        <begin position="190"/>
        <end position="241"/>
    </location>
</feature>
<evidence type="ECO:0000313" key="4">
    <source>
        <dbReference type="Proteomes" id="UP001497472"/>
    </source>
</evidence>
<keyword evidence="2" id="KW-0472">Membrane</keyword>
<evidence type="ECO:0000256" key="2">
    <source>
        <dbReference type="SAM" id="Phobius"/>
    </source>
</evidence>
<sequence length="241" mass="26691">MDKVYEYAKSAIVHFKLERCCCLAPIRIGVIIMGYFNVFVGLLSLVGTADGGITPPLMAVQELILEDNASKPLGVIAYTAEVGFNMVLLCGIYRNDVVLLRIYIYFVVVAVVSSILVYSMVIALISILTKLLIFGSIAFQFYIILLVRSAIVEIKESNATDKNGHAVIYSVVRDSESKVEIKLPSEQGQEIEKKELEDETVKETENTEVKVALDENGDTNHNSEEKPESIEVPHKSSDNVK</sequence>
<reference evidence="3 4" key="1">
    <citation type="submission" date="2023-11" db="EMBL/GenBank/DDBJ databases">
        <authorList>
            <person name="Okamura Y."/>
        </authorList>
    </citation>
    <scope>NUCLEOTIDE SEQUENCE [LARGE SCALE GENOMIC DNA]</scope>
</reference>
<feature type="transmembrane region" description="Helical" evidence="2">
    <location>
        <begin position="131"/>
        <end position="151"/>
    </location>
</feature>
<dbReference type="EMBL" id="CAVLEF010000004">
    <property type="protein sequence ID" value="CAK1542942.1"/>
    <property type="molecule type" value="Genomic_DNA"/>
</dbReference>
<keyword evidence="2" id="KW-0812">Transmembrane</keyword>
<evidence type="ECO:0000313" key="3">
    <source>
        <dbReference type="EMBL" id="CAK1542942.1"/>
    </source>
</evidence>
<name>A0AAV1J1L8_9NEOP</name>
<comment type="caution">
    <text evidence="3">The sequence shown here is derived from an EMBL/GenBank/DDBJ whole genome shotgun (WGS) entry which is preliminary data.</text>
</comment>
<feature type="compositionally biased region" description="Basic and acidic residues" evidence="1">
    <location>
        <begin position="221"/>
        <end position="241"/>
    </location>
</feature>
<gene>
    <name evidence="3" type="ORF">LNINA_LOCUS2788</name>
</gene>
<dbReference type="Proteomes" id="UP001497472">
    <property type="component" value="Unassembled WGS sequence"/>
</dbReference>
<accession>A0AAV1J1L8</accession>
<keyword evidence="4" id="KW-1185">Reference proteome</keyword>
<dbReference type="AlphaFoldDB" id="A0AAV1J1L8"/>
<feature type="compositionally biased region" description="Basic and acidic residues" evidence="1">
    <location>
        <begin position="190"/>
        <end position="213"/>
    </location>
</feature>
<protein>
    <submittedName>
        <fullName evidence="3">Uncharacterized protein</fullName>
    </submittedName>
</protein>
<organism evidence="3 4">
    <name type="scientific">Leptosia nina</name>
    <dbReference type="NCBI Taxonomy" id="320188"/>
    <lineage>
        <taxon>Eukaryota</taxon>
        <taxon>Metazoa</taxon>
        <taxon>Ecdysozoa</taxon>
        <taxon>Arthropoda</taxon>
        <taxon>Hexapoda</taxon>
        <taxon>Insecta</taxon>
        <taxon>Pterygota</taxon>
        <taxon>Neoptera</taxon>
        <taxon>Endopterygota</taxon>
        <taxon>Lepidoptera</taxon>
        <taxon>Glossata</taxon>
        <taxon>Ditrysia</taxon>
        <taxon>Papilionoidea</taxon>
        <taxon>Pieridae</taxon>
        <taxon>Pierinae</taxon>
        <taxon>Leptosia</taxon>
    </lineage>
</organism>